<gene>
    <name evidence="2" type="ORF">DFH08DRAFT_507734</name>
</gene>
<evidence type="ECO:0000256" key="1">
    <source>
        <dbReference type="SAM" id="Phobius"/>
    </source>
</evidence>
<protein>
    <submittedName>
        <fullName evidence="2">Uncharacterized protein</fullName>
    </submittedName>
</protein>
<dbReference type="EMBL" id="JARIHO010000009">
    <property type="protein sequence ID" value="KAJ7355761.1"/>
    <property type="molecule type" value="Genomic_DNA"/>
</dbReference>
<evidence type="ECO:0000313" key="3">
    <source>
        <dbReference type="Proteomes" id="UP001218218"/>
    </source>
</evidence>
<reference evidence="2" key="1">
    <citation type="submission" date="2023-03" db="EMBL/GenBank/DDBJ databases">
        <title>Massive genome expansion in bonnet fungi (Mycena s.s.) driven by repeated elements and novel gene families across ecological guilds.</title>
        <authorList>
            <consortium name="Lawrence Berkeley National Laboratory"/>
            <person name="Harder C.B."/>
            <person name="Miyauchi S."/>
            <person name="Viragh M."/>
            <person name="Kuo A."/>
            <person name="Thoen E."/>
            <person name="Andreopoulos B."/>
            <person name="Lu D."/>
            <person name="Skrede I."/>
            <person name="Drula E."/>
            <person name="Henrissat B."/>
            <person name="Morin E."/>
            <person name="Kohler A."/>
            <person name="Barry K."/>
            <person name="LaButti K."/>
            <person name="Morin E."/>
            <person name="Salamov A."/>
            <person name="Lipzen A."/>
            <person name="Mereny Z."/>
            <person name="Hegedus B."/>
            <person name="Baldrian P."/>
            <person name="Stursova M."/>
            <person name="Weitz H."/>
            <person name="Taylor A."/>
            <person name="Grigoriev I.V."/>
            <person name="Nagy L.G."/>
            <person name="Martin F."/>
            <person name="Kauserud H."/>
        </authorList>
    </citation>
    <scope>NUCLEOTIDE SEQUENCE</scope>
    <source>
        <strain evidence="2">CBHHK002</strain>
    </source>
</reference>
<evidence type="ECO:0000313" key="2">
    <source>
        <dbReference type="EMBL" id="KAJ7355761.1"/>
    </source>
</evidence>
<keyword evidence="1" id="KW-0812">Transmembrane</keyword>
<feature type="transmembrane region" description="Helical" evidence="1">
    <location>
        <begin position="60"/>
        <end position="78"/>
    </location>
</feature>
<keyword evidence="1" id="KW-1133">Transmembrane helix</keyword>
<keyword evidence="3" id="KW-1185">Reference proteome</keyword>
<keyword evidence="1" id="KW-0472">Membrane</keyword>
<accession>A0AAD7ADL0</accession>
<comment type="caution">
    <text evidence="2">The sequence shown here is derived from an EMBL/GenBank/DDBJ whole genome shotgun (WGS) entry which is preliminary data.</text>
</comment>
<organism evidence="2 3">
    <name type="scientific">Mycena albidolilacea</name>
    <dbReference type="NCBI Taxonomy" id="1033008"/>
    <lineage>
        <taxon>Eukaryota</taxon>
        <taxon>Fungi</taxon>
        <taxon>Dikarya</taxon>
        <taxon>Basidiomycota</taxon>
        <taxon>Agaricomycotina</taxon>
        <taxon>Agaricomycetes</taxon>
        <taxon>Agaricomycetidae</taxon>
        <taxon>Agaricales</taxon>
        <taxon>Marasmiineae</taxon>
        <taxon>Mycenaceae</taxon>
        <taxon>Mycena</taxon>
    </lineage>
</organism>
<sequence length="108" mass="12525">MLFWTMFSWRSETRTLKRVCKLTVANSSVKVLGFAVILISLREVIHHLALSCRDSSTLHYLTPVYTVAATVASVYHIFRHKRHHGGQFIYHFLFHGPCSTRVPRLLRT</sequence>
<name>A0AAD7ADL0_9AGAR</name>
<proteinExistence type="predicted"/>
<dbReference type="AlphaFoldDB" id="A0AAD7ADL0"/>
<dbReference type="Proteomes" id="UP001218218">
    <property type="component" value="Unassembled WGS sequence"/>
</dbReference>
<feature type="transmembrane region" description="Helical" evidence="1">
    <location>
        <begin position="20"/>
        <end position="40"/>
    </location>
</feature>